<comment type="function">
    <text evidence="3">Catalyzes two sequential steps in the biosynthesis of coenzyme A. In the first step cysteine is conjugated to 4'-phosphopantothenate to form 4-phosphopantothenoylcysteine. In the second step the latter compound is decarboxylated to form 4'-phosphopantotheine.</text>
</comment>
<feature type="domain" description="DNA/pantothenate metabolism flavoprotein C-terminal" evidence="5">
    <location>
        <begin position="190"/>
        <end position="399"/>
    </location>
</feature>
<keyword evidence="3" id="KW-0285">Flavoprotein</keyword>
<gene>
    <name evidence="3" type="primary">coaBC</name>
    <name evidence="6" type="ORF">IC006_1846</name>
    <name evidence="7" type="ORF">IC007_1823</name>
</gene>
<dbReference type="EC" id="4.1.1.36" evidence="3"/>
<comment type="caution">
    <text evidence="3">Lacks conserved residue(s) required for the propagation of feature annotation.</text>
</comment>
<feature type="binding site" evidence="3">
    <location>
        <position position="343"/>
    </location>
    <ligand>
        <name>CTP</name>
        <dbReference type="ChEBI" id="CHEBI:37563"/>
    </ligand>
</feature>
<evidence type="ECO:0000259" key="5">
    <source>
        <dbReference type="Pfam" id="PF04127"/>
    </source>
</evidence>
<dbReference type="EC" id="6.3.2.5" evidence="3"/>
<feature type="binding site" evidence="3">
    <location>
        <position position="325"/>
    </location>
    <ligand>
        <name>CTP</name>
        <dbReference type="ChEBI" id="CHEBI:37563"/>
    </ligand>
</feature>
<comment type="similarity">
    <text evidence="3">In the C-terminal section; belongs to the PPC synthetase family.</text>
</comment>
<keyword evidence="3" id="KW-0436">Ligase</keyword>
<comment type="similarity">
    <text evidence="3">In the N-terminal section; belongs to the HFCD (homo-oligomeric flavin containing Cys decarboxylase) superfamily.</text>
</comment>
<dbReference type="PANTHER" id="PTHR14359">
    <property type="entry name" value="HOMO-OLIGOMERIC FLAVIN CONTAINING CYS DECARBOXYLASE FAMILY"/>
    <property type="match status" value="1"/>
</dbReference>
<feature type="domain" description="Flavoprotein" evidence="4">
    <location>
        <begin position="18"/>
        <end position="150"/>
    </location>
</feature>
<evidence type="ECO:0000313" key="6">
    <source>
        <dbReference type="EMBL" id="BBG24522.1"/>
    </source>
</evidence>
<dbReference type="RefSeq" id="WP_054844866.1">
    <property type="nucleotide sequence ID" value="NZ_AP018929.1"/>
</dbReference>
<evidence type="ECO:0000313" key="8">
    <source>
        <dbReference type="Proteomes" id="UP000322983"/>
    </source>
</evidence>
<dbReference type="UniPathway" id="UPA00241"/>
<reference evidence="7 8" key="2">
    <citation type="journal article" date="2020" name="Int. J. Syst. Evol. Microbiol.">
        <title>Sulfuracidifex tepidarius gen. nov., sp. nov. and transfer of Sulfolobus metallicus Huber and Stetter 1992 to the genus Sulfuracidifex as Sulfuracidifex metallicus comb. nov.</title>
        <authorList>
            <person name="Itoh T."/>
            <person name="Miura T."/>
            <person name="Sakai H.D."/>
            <person name="Kato S."/>
            <person name="Ohkuma M."/>
            <person name="Takashina T."/>
        </authorList>
    </citation>
    <scope>NUCLEOTIDE SEQUENCE</scope>
    <source>
        <strain evidence="6 8">IC-006</strain>
        <strain evidence="7">IC-007</strain>
    </source>
</reference>
<dbReference type="Pfam" id="PF04127">
    <property type="entry name" value="DFP"/>
    <property type="match status" value="1"/>
</dbReference>
<feature type="binding site" evidence="3">
    <location>
        <position position="284"/>
    </location>
    <ligand>
        <name>CTP</name>
        <dbReference type="ChEBI" id="CHEBI:37563"/>
    </ligand>
</feature>
<dbReference type="Gene3D" id="3.40.50.10300">
    <property type="entry name" value="CoaB-like"/>
    <property type="match status" value="1"/>
</dbReference>
<name>A0A510E462_9CREN</name>
<dbReference type="GO" id="GO:0004632">
    <property type="term" value="F:phosphopantothenate--cysteine ligase activity"/>
    <property type="evidence" value="ECO:0007669"/>
    <property type="project" value="UniProtKB-UniRule"/>
</dbReference>
<dbReference type="HAMAP" id="MF_02225">
    <property type="entry name" value="CoaBC"/>
    <property type="match status" value="1"/>
</dbReference>
<dbReference type="InterPro" id="IPR003382">
    <property type="entry name" value="Flavoprotein"/>
</dbReference>
<dbReference type="KEGG" id="step:IC006_1846"/>
<evidence type="ECO:0000256" key="3">
    <source>
        <dbReference type="HAMAP-Rule" id="MF_02225"/>
    </source>
</evidence>
<comment type="catalytic activity">
    <reaction evidence="3">
        <text>N-[(R)-4-phosphopantothenoyl]-L-cysteine + H(+) = (R)-4'-phosphopantetheine + CO2</text>
        <dbReference type="Rhea" id="RHEA:16793"/>
        <dbReference type="ChEBI" id="CHEBI:15378"/>
        <dbReference type="ChEBI" id="CHEBI:16526"/>
        <dbReference type="ChEBI" id="CHEBI:59458"/>
        <dbReference type="ChEBI" id="CHEBI:61723"/>
        <dbReference type="EC" id="4.1.1.36"/>
    </reaction>
</comment>
<evidence type="ECO:0000313" key="9">
    <source>
        <dbReference type="Proteomes" id="UP000325030"/>
    </source>
</evidence>
<comment type="pathway">
    <text evidence="3">Cofactor biosynthesis; coenzyme A biosynthesis.</text>
</comment>
<keyword evidence="8" id="KW-1185">Reference proteome</keyword>
<dbReference type="GO" id="GO:0015937">
    <property type="term" value="P:coenzyme A biosynthetic process"/>
    <property type="evidence" value="ECO:0007669"/>
    <property type="project" value="UniProtKB-UniRule"/>
</dbReference>
<reference evidence="9" key="1">
    <citation type="submission" date="2018-09" db="EMBL/GenBank/DDBJ databases">
        <title>Complete Genome Sequencing of Sulfolobus sp. JCM 16834.</title>
        <authorList>
            <person name="Kato S."/>
            <person name="Itoh T."/>
            <person name="Ohkuma M."/>
        </authorList>
    </citation>
    <scope>NUCLEOTIDE SEQUENCE [LARGE SCALE GENOMIC DNA]</scope>
    <source>
        <strain evidence="9">IC-007</strain>
    </source>
</reference>
<dbReference type="NCBIfam" id="TIGR00521">
    <property type="entry name" value="coaBC_dfp"/>
    <property type="match status" value="1"/>
</dbReference>
<dbReference type="InterPro" id="IPR035929">
    <property type="entry name" value="CoaB-like_sf"/>
</dbReference>
<evidence type="ECO:0000313" key="7">
    <source>
        <dbReference type="EMBL" id="BBG27279.1"/>
    </source>
</evidence>
<dbReference type="GO" id="GO:0015941">
    <property type="term" value="P:pantothenate catabolic process"/>
    <property type="evidence" value="ECO:0007669"/>
    <property type="project" value="InterPro"/>
</dbReference>
<keyword evidence="3" id="KW-0511">Multifunctional enzyme</keyword>
<keyword evidence="3" id="KW-0288">FMN</keyword>
<dbReference type="EMBL" id="AP018929">
    <property type="protein sequence ID" value="BBG24522.1"/>
    <property type="molecule type" value="Genomic_DNA"/>
</dbReference>
<dbReference type="InterPro" id="IPR007085">
    <property type="entry name" value="DNA/pantothenate-metab_flavo_C"/>
</dbReference>
<comment type="cofactor">
    <cofactor evidence="3">
        <name>FMN</name>
        <dbReference type="ChEBI" id="CHEBI:58210"/>
    </cofactor>
    <text evidence="3">Binds 1 FMN per subunit.</text>
</comment>
<dbReference type="Pfam" id="PF02441">
    <property type="entry name" value="Flavoprotein"/>
    <property type="match status" value="1"/>
</dbReference>
<keyword evidence="1 3" id="KW-0210">Decarboxylase</keyword>
<dbReference type="InterPro" id="IPR005252">
    <property type="entry name" value="CoaBC"/>
</dbReference>
<dbReference type="SUPFAM" id="SSF102645">
    <property type="entry name" value="CoaB-like"/>
    <property type="match status" value="1"/>
</dbReference>
<evidence type="ECO:0000256" key="1">
    <source>
        <dbReference type="ARBA" id="ARBA00022793"/>
    </source>
</evidence>
<sequence length="408" mass="45388">MVHPSKKILQSRGQLFGKRIVLGVTASVSLYKSLDLARDLMRNGADIHVVMTRAAAKLISPEMFRWATGNNVVTKITGEIEHVELSEMDSMVIAPATMNTLVKLAYGISDNSVLLTAMNFLGEKKTVFVVPAMHLSMYQTNQLNEAIQKLREDGIVVLKPYLREDVAHYPDIPLMTWEISSVLLRGKDLSNYKILVTAGPTREFMDPVRFISNPSSGTMGVAIANEAYFRGASVRLVHGPLSTHLSPVMWDRREVRTTQEMMEEVKRGVEEGFSIVILAGAPADFSFSTKFEGKIDTHGEIPKLELTKTPKISSVAVGKAFVVGFSAETVNSEVELLEKAKAKMNRHGFDIIITNNVSRSDIGFNSTQNEVTVITKKRQIKLDKDDKVIIARRILDIVKDEVEEGRRV</sequence>
<proteinExistence type="inferred from homology"/>
<protein>
    <recommendedName>
        <fullName evidence="3">Coenzyme A biosynthesis bifunctional protein CoaBC</fullName>
    </recommendedName>
    <alternativeName>
        <fullName evidence="3">DNA/pantothenate metabolism flavoprotein</fullName>
    </alternativeName>
    <alternativeName>
        <fullName evidence="3">Phosphopantothenoylcysteine synthetase/decarboxylase</fullName>
        <shortName evidence="3">PPCS-PPCDC</shortName>
    </alternativeName>
    <domain>
        <recommendedName>
            <fullName evidence="3">Phosphopantothenoylcysteine decarboxylase</fullName>
            <shortName evidence="3">PPC decarboxylase</shortName>
            <shortName evidence="3">PPC-DC</shortName>
            <ecNumber evidence="3">4.1.1.36</ecNumber>
        </recommendedName>
        <alternativeName>
            <fullName evidence="3">CoaC</fullName>
        </alternativeName>
    </domain>
    <domain>
        <recommendedName>
            <fullName evidence="3">Phosphopantothenate--cysteine ligase</fullName>
            <ecNumber evidence="3">6.3.2.5</ecNumber>
        </recommendedName>
        <alternativeName>
            <fullName evidence="3">CoaB</fullName>
        </alternativeName>
        <alternativeName>
            <fullName evidence="3">Phosphopantothenoylcysteine synthetase</fullName>
            <shortName evidence="3">PPC synthetase</shortName>
            <shortName evidence="3">PPC-S</shortName>
        </alternativeName>
    </domain>
</protein>
<dbReference type="GO" id="GO:0004633">
    <property type="term" value="F:phosphopantothenoylcysteine decarboxylase activity"/>
    <property type="evidence" value="ECO:0007669"/>
    <property type="project" value="UniProtKB-UniRule"/>
</dbReference>
<dbReference type="Proteomes" id="UP000322983">
    <property type="component" value="Chromosome"/>
</dbReference>
<dbReference type="Gene3D" id="3.40.50.1950">
    <property type="entry name" value="Flavin prenyltransferase-like"/>
    <property type="match status" value="1"/>
</dbReference>
<comment type="cofactor">
    <cofactor evidence="3">
        <name>Mg(2+)</name>
        <dbReference type="ChEBI" id="CHEBI:18420"/>
    </cofactor>
</comment>
<dbReference type="GeneID" id="41718165"/>
<evidence type="ECO:0000259" key="4">
    <source>
        <dbReference type="Pfam" id="PF02441"/>
    </source>
</evidence>
<dbReference type="InterPro" id="IPR036551">
    <property type="entry name" value="Flavin_trans-like"/>
</dbReference>
<dbReference type="GO" id="GO:0071513">
    <property type="term" value="C:phosphopantothenoylcysteine decarboxylase complex"/>
    <property type="evidence" value="ECO:0007669"/>
    <property type="project" value="TreeGrafter"/>
</dbReference>
<dbReference type="GO" id="GO:0010181">
    <property type="term" value="F:FMN binding"/>
    <property type="evidence" value="ECO:0007669"/>
    <property type="project" value="UniProtKB-UniRule"/>
</dbReference>
<accession>A0A510DWC8</accession>
<feature type="region of interest" description="Phosphopantothenate--cysteine ligase" evidence="3">
    <location>
        <begin position="194"/>
        <end position="408"/>
    </location>
</feature>
<keyword evidence="3" id="KW-0479">Metal-binding</keyword>
<keyword evidence="3" id="KW-0460">Magnesium</keyword>
<organism evidence="7 9">
    <name type="scientific">Sulfuracidifex tepidarius</name>
    <dbReference type="NCBI Taxonomy" id="1294262"/>
    <lineage>
        <taxon>Archaea</taxon>
        <taxon>Thermoproteota</taxon>
        <taxon>Thermoprotei</taxon>
        <taxon>Sulfolobales</taxon>
        <taxon>Sulfolobaceae</taxon>
        <taxon>Sulfuracidifex</taxon>
    </lineage>
</organism>
<accession>A0A510E462</accession>
<dbReference type="AlphaFoldDB" id="A0A510E462"/>
<evidence type="ECO:0000256" key="2">
    <source>
        <dbReference type="ARBA" id="ARBA00023239"/>
    </source>
</evidence>
<dbReference type="SUPFAM" id="SSF52507">
    <property type="entry name" value="Homo-oligomeric flavin-containing Cys decarboxylases, HFCD"/>
    <property type="match status" value="1"/>
</dbReference>
<dbReference type="Proteomes" id="UP000325030">
    <property type="component" value="Chromosome"/>
</dbReference>
<feature type="binding site" evidence="3">
    <location>
        <position position="294"/>
    </location>
    <ligand>
        <name>CTP</name>
        <dbReference type="ChEBI" id="CHEBI:37563"/>
    </ligand>
</feature>
<dbReference type="STRING" id="1294262.GCA_001316085_00160"/>
<dbReference type="PANTHER" id="PTHR14359:SF6">
    <property type="entry name" value="PHOSPHOPANTOTHENOYLCYSTEINE DECARBOXYLASE"/>
    <property type="match status" value="1"/>
</dbReference>
<dbReference type="GO" id="GO:0046872">
    <property type="term" value="F:metal ion binding"/>
    <property type="evidence" value="ECO:0007669"/>
    <property type="project" value="UniProtKB-KW"/>
</dbReference>
<dbReference type="EMBL" id="AP018930">
    <property type="protein sequence ID" value="BBG27279.1"/>
    <property type="molecule type" value="Genomic_DNA"/>
</dbReference>
<feature type="region of interest" description="Phosphopantothenoylcysteine decarboxylase" evidence="3">
    <location>
        <begin position="1"/>
        <end position="193"/>
    </location>
</feature>
<comment type="catalytic activity">
    <reaction evidence="3">
        <text>(R)-4'-phosphopantothenate + L-cysteine + CTP = N-[(R)-4-phosphopantothenoyl]-L-cysteine + CMP + diphosphate + H(+)</text>
        <dbReference type="Rhea" id="RHEA:19397"/>
        <dbReference type="ChEBI" id="CHEBI:10986"/>
        <dbReference type="ChEBI" id="CHEBI:15378"/>
        <dbReference type="ChEBI" id="CHEBI:33019"/>
        <dbReference type="ChEBI" id="CHEBI:35235"/>
        <dbReference type="ChEBI" id="CHEBI:37563"/>
        <dbReference type="ChEBI" id="CHEBI:59458"/>
        <dbReference type="ChEBI" id="CHEBI:60377"/>
        <dbReference type="EC" id="6.3.2.5"/>
    </reaction>
</comment>
<keyword evidence="2 3" id="KW-0456">Lyase</keyword>